<evidence type="ECO:0000313" key="5">
    <source>
        <dbReference type="EMBL" id="QIB66565.1"/>
    </source>
</evidence>
<evidence type="ECO:0000256" key="2">
    <source>
        <dbReference type="ARBA" id="ARBA00022803"/>
    </source>
</evidence>
<dbReference type="Pfam" id="PF13432">
    <property type="entry name" value="TPR_16"/>
    <property type="match status" value="1"/>
</dbReference>
<keyword evidence="4" id="KW-0732">Signal</keyword>
<dbReference type="Gene3D" id="1.25.40.10">
    <property type="entry name" value="Tetratricopeptide repeat domain"/>
    <property type="match status" value="2"/>
</dbReference>
<dbReference type="AlphaFoldDB" id="A0A6C0U7W4"/>
<dbReference type="Pfam" id="PF13424">
    <property type="entry name" value="TPR_12"/>
    <property type="match status" value="1"/>
</dbReference>
<evidence type="ECO:0000256" key="4">
    <source>
        <dbReference type="SAM" id="SignalP"/>
    </source>
</evidence>
<dbReference type="PANTHER" id="PTHR44943:SF8">
    <property type="entry name" value="TPR REPEAT-CONTAINING PROTEIN MJ0263"/>
    <property type="match status" value="1"/>
</dbReference>
<organism evidence="5 6">
    <name type="scientific">Kineobactrum salinum</name>
    <dbReference type="NCBI Taxonomy" id="2708301"/>
    <lineage>
        <taxon>Bacteria</taxon>
        <taxon>Pseudomonadati</taxon>
        <taxon>Pseudomonadota</taxon>
        <taxon>Gammaproteobacteria</taxon>
        <taxon>Cellvibrionales</taxon>
        <taxon>Halieaceae</taxon>
        <taxon>Kineobactrum</taxon>
    </lineage>
</organism>
<evidence type="ECO:0000256" key="1">
    <source>
        <dbReference type="ARBA" id="ARBA00022737"/>
    </source>
</evidence>
<evidence type="ECO:0000256" key="3">
    <source>
        <dbReference type="SAM" id="MobiDB-lite"/>
    </source>
</evidence>
<reference evidence="5 6" key="1">
    <citation type="submission" date="2020-02" db="EMBL/GenBank/DDBJ databases">
        <title>Genome sequencing for Kineobactrum sp. M2.</title>
        <authorList>
            <person name="Park S.-J."/>
        </authorList>
    </citation>
    <scope>NUCLEOTIDE SEQUENCE [LARGE SCALE GENOMIC DNA]</scope>
    <source>
        <strain evidence="5 6">M2</strain>
    </source>
</reference>
<keyword evidence="6" id="KW-1185">Reference proteome</keyword>
<dbReference type="SMART" id="SM00028">
    <property type="entry name" value="TPR"/>
    <property type="match status" value="5"/>
</dbReference>
<proteinExistence type="predicted"/>
<name>A0A6C0U7W4_9GAMM</name>
<dbReference type="RefSeq" id="WP_163495999.1">
    <property type="nucleotide sequence ID" value="NZ_CP048711.1"/>
</dbReference>
<feature type="compositionally biased region" description="Pro residues" evidence="3">
    <location>
        <begin position="41"/>
        <end position="53"/>
    </location>
</feature>
<protein>
    <submittedName>
        <fullName evidence="5">Tetratricopeptide repeat protein</fullName>
    </submittedName>
</protein>
<keyword evidence="1" id="KW-0677">Repeat</keyword>
<dbReference type="InterPro" id="IPR011990">
    <property type="entry name" value="TPR-like_helical_dom_sf"/>
</dbReference>
<sequence length="586" mass="65644">MHPLKMFRKLVSATLAAALVACASDPVMDAAAPGDEVSAAPPRPAEPAPPPERAFPEDSLYPLLVAEFALRRRDFDLALATYLEQAEQLRDPGVSAHTTHLAQFLKREPQALAAVRLWVELEPDNPEANNTLATLLVRESRPVEAVPHLAVVARHGMKAHFPMLLGGFRDLPPAQQHALSKAVEDLTLEFQDDTRLWLTLALIRDELGQAGAVQAALDRVFEIDPWQQQALMLEAKLQLENEDPDPFQRIEAALQQDAEDAQLRLQYARMLTRFDMEAARQQFEILSAQAPRDGDLLLSLALLNQDTGDTITAKAYLRQLLALGQRSDEAHYYLGRIAEDEGRPKEAIAAYLEVGDPEGREFFSARGRVGRMLLESGDIDGSARYFSRQREDYPQMREQLYTLESELLSRAGLLDDSLAVLNQALEELPRSTSLRYSRSMLGEQRDDLALMERDLRTILEQEPDNATALNALGYTLSNRTDRHEEAFELISRALELSPDEPAILDSMGWVLYRKGRAEEAVEYLQRAYVKLPDPEVAAHLGEVLWSLGKTGEARDVWQGGLRQDPDHEVLLETLHRLEVPVADLNP</sequence>
<dbReference type="PROSITE" id="PS51257">
    <property type="entry name" value="PROKAR_LIPOPROTEIN"/>
    <property type="match status" value="1"/>
</dbReference>
<accession>A0A6C0U7W4</accession>
<dbReference type="InterPro" id="IPR051685">
    <property type="entry name" value="Ycf3/AcsC/BcsC/TPR_MFPF"/>
</dbReference>
<feature type="region of interest" description="Disordered" evidence="3">
    <location>
        <begin position="32"/>
        <end position="55"/>
    </location>
</feature>
<dbReference type="EMBL" id="CP048711">
    <property type="protein sequence ID" value="QIB66565.1"/>
    <property type="molecule type" value="Genomic_DNA"/>
</dbReference>
<dbReference type="KEGG" id="kim:G3T16_15350"/>
<dbReference type="InterPro" id="IPR019734">
    <property type="entry name" value="TPR_rpt"/>
</dbReference>
<dbReference type="Proteomes" id="UP000477680">
    <property type="component" value="Chromosome"/>
</dbReference>
<dbReference type="SUPFAM" id="SSF48452">
    <property type="entry name" value="TPR-like"/>
    <property type="match status" value="3"/>
</dbReference>
<feature type="chain" id="PRO_5025468671" evidence="4">
    <location>
        <begin position="24"/>
        <end position="586"/>
    </location>
</feature>
<gene>
    <name evidence="5" type="ORF">G3T16_15350</name>
</gene>
<keyword evidence="2" id="KW-0802">TPR repeat</keyword>
<feature type="signal peptide" evidence="4">
    <location>
        <begin position="1"/>
        <end position="23"/>
    </location>
</feature>
<evidence type="ECO:0000313" key="6">
    <source>
        <dbReference type="Proteomes" id="UP000477680"/>
    </source>
</evidence>
<dbReference type="PANTHER" id="PTHR44943">
    <property type="entry name" value="CELLULOSE SYNTHASE OPERON PROTEIN C"/>
    <property type="match status" value="1"/>
</dbReference>